<dbReference type="AlphaFoldDB" id="A0A5M3W8S7"/>
<dbReference type="RefSeq" id="WP_155339735.1">
    <property type="nucleotide sequence ID" value="NZ_BAAABN010000042.1"/>
</dbReference>
<accession>A0A5M3W8S7</accession>
<dbReference type="EMBL" id="BLAD01000070">
    <property type="protein sequence ID" value="GES03583.1"/>
    <property type="molecule type" value="Genomic_DNA"/>
</dbReference>
<evidence type="ECO:0000256" key="1">
    <source>
        <dbReference type="SAM" id="Phobius"/>
    </source>
</evidence>
<keyword evidence="3" id="KW-1185">Reference proteome</keyword>
<evidence type="ECO:0000313" key="3">
    <source>
        <dbReference type="Proteomes" id="UP000334990"/>
    </source>
</evidence>
<protein>
    <recommendedName>
        <fullName evidence="4">DUF11 domain-containing protein</fullName>
    </recommendedName>
</protein>
<feature type="transmembrane region" description="Helical" evidence="1">
    <location>
        <begin position="132"/>
        <end position="152"/>
    </location>
</feature>
<comment type="caution">
    <text evidence="2">The sequence shown here is derived from an EMBL/GenBank/DDBJ whole genome shotgun (WGS) entry which is preliminary data.</text>
</comment>
<organism evidence="2 3">
    <name type="scientific">Acrocarpospora corrugata</name>
    <dbReference type="NCBI Taxonomy" id="35763"/>
    <lineage>
        <taxon>Bacteria</taxon>
        <taxon>Bacillati</taxon>
        <taxon>Actinomycetota</taxon>
        <taxon>Actinomycetes</taxon>
        <taxon>Streptosporangiales</taxon>
        <taxon>Streptosporangiaceae</taxon>
        <taxon>Acrocarpospora</taxon>
    </lineage>
</organism>
<name>A0A5M3W8S7_9ACTN</name>
<proteinExistence type="predicted"/>
<keyword evidence="1" id="KW-0812">Transmembrane</keyword>
<reference evidence="2 3" key="1">
    <citation type="submission" date="2019-10" db="EMBL/GenBank/DDBJ databases">
        <title>Whole genome shotgun sequence of Acrocarpospora corrugata NBRC 13972.</title>
        <authorList>
            <person name="Ichikawa N."/>
            <person name="Kimura A."/>
            <person name="Kitahashi Y."/>
            <person name="Komaki H."/>
            <person name="Oguchi A."/>
        </authorList>
    </citation>
    <scope>NUCLEOTIDE SEQUENCE [LARGE SCALE GENOMIC DNA]</scope>
    <source>
        <strain evidence="2 3">NBRC 13972</strain>
    </source>
</reference>
<evidence type="ECO:0000313" key="2">
    <source>
        <dbReference type="EMBL" id="GES03583.1"/>
    </source>
</evidence>
<keyword evidence="1" id="KW-0472">Membrane</keyword>
<dbReference type="OrthoDB" id="3535225at2"/>
<gene>
    <name evidence="2" type="ORF">Acor_56490</name>
</gene>
<keyword evidence="1" id="KW-1133">Transmembrane helix</keyword>
<sequence>MIAILGAILLTTPQVTIGLTNGITEIDQRTTYTIRAVNHEPTPLAANVRITLPPGLQKIKAPGASVGETHASWTIMMPPGENIYHLTGTLRGDPGSAVAATACVYAGDLSRPLVCSTDIDELPDPPVTPGGGVLSAFLVLLVLAGGAGTGYLTTRTRRERHRATI</sequence>
<dbReference type="Proteomes" id="UP000334990">
    <property type="component" value="Unassembled WGS sequence"/>
</dbReference>
<evidence type="ECO:0008006" key="4">
    <source>
        <dbReference type="Google" id="ProtNLM"/>
    </source>
</evidence>